<feature type="transmembrane region" description="Helical" evidence="1">
    <location>
        <begin position="29"/>
        <end position="48"/>
    </location>
</feature>
<keyword evidence="3" id="KW-1185">Reference proteome</keyword>
<proteinExistence type="predicted"/>
<dbReference type="EMBL" id="JAXCLA010000008">
    <property type="protein sequence ID" value="MDY0747541.1"/>
    <property type="molecule type" value="Genomic_DNA"/>
</dbReference>
<dbReference type="Proteomes" id="UP001285263">
    <property type="component" value="Unassembled WGS sequence"/>
</dbReference>
<evidence type="ECO:0000313" key="3">
    <source>
        <dbReference type="Proteomes" id="UP001285263"/>
    </source>
</evidence>
<evidence type="ECO:0000256" key="1">
    <source>
        <dbReference type="SAM" id="Phobius"/>
    </source>
</evidence>
<reference evidence="2 3" key="1">
    <citation type="submission" date="2023-11" db="EMBL/GenBank/DDBJ databases">
        <title>Paucibacter sp. nov., isolated from fresh soil in Korea.</title>
        <authorList>
            <person name="Le N.T.T."/>
        </authorList>
    </citation>
    <scope>NUCLEOTIDE SEQUENCE [LARGE SCALE GENOMIC DNA]</scope>
    <source>
        <strain evidence="2 3">R3-3</strain>
    </source>
</reference>
<keyword evidence="1" id="KW-1133">Transmembrane helix</keyword>
<comment type="caution">
    <text evidence="2">The sequence shown here is derived from an EMBL/GenBank/DDBJ whole genome shotgun (WGS) entry which is preliminary data.</text>
</comment>
<gene>
    <name evidence="2" type="ORF">SNE35_23765</name>
</gene>
<name>A0ABU5DP90_9BURK</name>
<evidence type="ECO:0000313" key="2">
    <source>
        <dbReference type="EMBL" id="MDY0747541.1"/>
    </source>
</evidence>
<dbReference type="RefSeq" id="WP_320425505.1">
    <property type="nucleotide sequence ID" value="NZ_JAXCLA010000008.1"/>
</dbReference>
<accession>A0ABU5DP90</accession>
<keyword evidence="1" id="KW-0812">Transmembrane</keyword>
<protein>
    <submittedName>
        <fullName evidence="2">Uncharacterized protein</fullName>
    </submittedName>
</protein>
<keyword evidence="1" id="KW-0472">Membrane</keyword>
<sequence>MKVLTLIAAAVLASLGALLITLHYIGWGLALWVGAAVLSQSFIMAAVWRDLSERRPDGAWSALTPSALIASIRHVLTNRL</sequence>
<organism evidence="2 3">
    <name type="scientific">Roseateles agri</name>
    <dbReference type="NCBI Taxonomy" id="3098619"/>
    <lineage>
        <taxon>Bacteria</taxon>
        <taxon>Pseudomonadati</taxon>
        <taxon>Pseudomonadota</taxon>
        <taxon>Betaproteobacteria</taxon>
        <taxon>Burkholderiales</taxon>
        <taxon>Sphaerotilaceae</taxon>
        <taxon>Roseateles</taxon>
    </lineage>
</organism>